<evidence type="ECO:0000313" key="2">
    <source>
        <dbReference type="Proteomes" id="UP000008311"/>
    </source>
</evidence>
<evidence type="ECO:0000313" key="1">
    <source>
        <dbReference type="EMBL" id="EEF35818.1"/>
    </source>
</evidence>
<dbReference type="AlphaFoldDB" id="B9SKM1"/>
<protein>
    <submittedName>
        <fullName evidence="1">Uncharacterized protein</fullName>
    </submittedName>
</protein>
<dbReference type="Proteomes" id="UP000008311">
    <property type="component" value="Unassembled WGS sequence"/>
</dbReference>
<organism evidence="1 2">
    <name type="scientific">Ricinus communis</name>
    <name type="common">Castor bean</name>
    <dbReference type="NCBI Taxonomy" id="3988"/>
    <lineage>
        <taxon>Eukaryota</taxon>
        <taxon>Viridiplantae</taxon>
        <taxon>Streptophyta</taxon>
        <taxon>Embryophyta</taxon>
        <taxon>Tracheophyta</taxon>
        <taxon>Spermatophyta</taxon>
        <taxon>Magnoliopsida</taxon>
        <taxon>eudicotyledons</taxon>
        <taxon>Gunneridae</taxon>
        <taxon>Pentapetalae</taxon>
        <taxon>rosids</taxon>
        <taxon>fabids</taxon>
        <taxon>Malpighiales</taxon>
        <taxon>Euphorbiaceae</taxon>
        <taxon>Acalyphoideae</taxon>
        <taxon>Acalypheae</taxon>
        <taxon>Ricinus</taxon>
    </lineage>
</organism>
<accession>B9SKM1</accession>
<name>B9SKM1_RICCO</name>
<gene>
    <name evidence="1" type="ORF">RCOM_0542050</name>
</gene>
<keyword evidence="2" id="KW-1185">Reference proteome</keyword>
<proteinExistence type="predicted"/>
<dbReference type="EMBL" id="EQ974003">
    <property type="protein sequence ID" value="EEF35818.1"/>
    <property type="molecule type" value="Genomic_DNA"/>
</dbReference>
<dbReference type="InParanoid" id="B9SKM1"/>
<reference evidence="2" key="1">
    <citation type="journal article" date="2010" name="Nat. Biotechnol.">
        <title>Draft genome sequence of the oilseed species Ricinus communis.</title>
        <authorList>
            <person name="Chan A.P."/>
            <person name="Crabtree J."/>
            <person name="Zhao Q."/>
            <person name="Lorenzi H."/>
            <person name="Orvis J."/>
            <person name="Puiu D."/>
            <person name="Melake-Berhan A."/>
            <person name="Jones K.M."/>
            <person name="Redman J."/>
            <person name="Chen G."/>
            <person name="Cahoon E.B."/>
            <person name="Gedil M."/>
            <person name="Stanke M."/>
            <person name="Haas B.J."/>
            <person name="Wortman J.R."/>
            <person name="Fraser-Liggett C.M."/>
            <person name="Ravel J."/>
            <person name="Rabinowicz P.D."/>
        </authorList>
    </citation>
    <scope>NUCLEOTIDE SEQUENCE [LARGE SCALE GENOMIC DNA]</scope>
    <source>
        <strain evidence="2">cv. Hale</strain>
    </source>
</reference>
<sequence length="92" mass="10082">MAQICSTMVCTKDEEESRLMLLCGVDRGLVGCFDVVGVPLSFGSAIRIQNAKIGAQTLGWVNNKEEFTSVKFSSDENANASNWFDVKSVWSN</sequence>